<evidence type="ECO:0000313" key="9">
    <source>
        <dbReference type="Proteomes" id="UP001201262"/>
    </source>
</evidence>
<feature type="compositionally biased region" description="Low complexity" evidence="7">
    <location>
        <begin position="55"/>
        <end position="82"/>
    </location>
</feature>
<dbReference type="AlphaFoldDB" id="A0AAD4PZ33"/>
<evidence type="ECO:0000313" key="8">
    <source>
        <dbReference type="EMBL" id="KAH8698591.1"/>
    </source>
</evidence>
<sequence>MRRSLVDLVALGGRRNTSSLRYRAQRNFQQRRAQSTESNLKSDSSFVKSEKPSADTKTTTTTPPASSAASSARAASPPLTAPQSRTVWEVVKASPVGRFGGWYSRVQDKRPYVTQMVSSLIVYLCGDLSAQLLFPSEVQPAPQESTNNTTVSTNDASEEQSKPVLAGYDPLRTLRHLTIGLISSIPSFKWFMFLHHNFNYSSKFLSILTKVSVQQAVFTPIFSTYFFLMQSLMVGATFEETCERLKRAVPDSIRNSVKLWPAVTAFSFMYVPPQFRAIFGGTIAVGWQTYLSWLNQMAAREVAAAETASVVAASQPAGHISKNSVASQAA</sequence>
<proteinExistence type="inferred from homology"/>
<evidence type="ECO:0000256" key="5">
    <source>
        <dbReference type="ARBA" id="ARBA00023136"/>
    </source>
</evidence>
<keyword evidence="3" id="KW-0812">Transmembrane</keyword>
<feature type="compositionally biased region" description="Polar residues" evidence="7">
    <location>
        <begin position="142"/>
        <end position="155"/>
    </location>
</feature>
<comment type="subcellular location">
    <subcellularLocation>
        <location evidence="1">Membrane</location>
        <topology evidence="1">Multi-pass membrane protein</topology>
    </subcellularLocation>
</comment>
<gene>
    <name evidence="8" type="ORF">BGW36DRAFT_426291</name>
</gene>
<comment type="similarity">
    <text evidence="2 6">Belongs to the peroxisomal membrane protein PXMP2/4 family.</text>
</comment>
<dbReference type="GeneID" id="70250532"/>
<feature type="region of interest" description="Disordered" evidence="7">
    <location>
        <begin position="139"/>
        <end position="160"/>
    </location>
</feature>
<keyword evidence="4" id="KW-1133">Transmembrane helix</keyword>
<comment type="caution">
    <text evidence="8">The sequence shown here is derived from an EMBL/GenBank/DDBJ whole genome shotgun (WGS) entry which is preliminary data.</text>
</comment>
<evidence type="ECO:0000256" key="1">
    <source>
        <dbReference type="ARBA" id="ARBA00004141"/>
    </source>
</evidence>
<feature type="compositionally biased region" description="Polar residues" evidence="7">
    <location>
        <begin position="35"/>
        <end position="47"/>
    </location>
</feature>
<name>A0AAD4PZ33_9EURO</name>
<keyword evidence="9" id="KW-1185">Reference proteome</keyword>
<dbReference type="RefSeq" id="XP_046073055.1">
    <property type="nucleotide sequence ID" value="XM_046220245.1"/>
</dbReference>
<organism evidence="8 9">
    <name type="scientific">Talaromyces proteolyticus</name>
    <dbReference type="NCBI Taxonomy" id="1131652"/>
    <lineage>
        <taxon>Eukaryota</taxon>
        <taxon>Fungi</taxon>
        <taxon>Dikarya</taxon>
        <taxon>Ascomycota</taxon>
        <taxon>Pezizomycotina</taxon>
        <taxon>Eurotiomycetes</taxon>
        <taxon>Eurotiomycetidae</taxon>
        <taxon>Eurotiales</taxon>
        <taxon>Trichocomaceae</taxon>
        <taxon>Talaromyces</taxon>
        <taxon>Talaromyces sect. Bacilispori</taxon>
    </lineage>
</organism>
<accession>A0AAD4PZ33</accession>
<feature type="region of interest" description="Disordered" evidence="7">
    <location>
        <begin position="21"/>
        <end position="82"/>
    </location>
</feature>
<keyword evidence="5" id="KW-0472">Membrane</keyword>
<dbReference type="EMBL" id="JAJTJA010000005">
    <property type="protein sequence ID" value="KAH8698591.1"/>
    <property type="molecule type" value="Genomic_DNA"/>
</dbReference>
<reference evidence="8" key="1">
    <citation type="submission" date="2021-12" db="EMBL/GenBank/DDBJ databases">
        <title>Convergent genome expansion in fungi linked to evolution of root-endophyte symbiosis.</title>
        <authorList>
            <consortium name="DOE Joint Genome Institute"/>
            <person name="Ke Y.-H."/>
            <person name="Bonito G."/>
            <person name="Liao H.-L."/>
            <person name="Looney B."/>
            <person name="Rojas-Flechas A."/>
            <person name="Nash J."/>
            <person name="Hameed K."/>
            <person name="Schadt C."/>
            <person name="Martin F."/>
            <person name="Crous P.W."/>
            <person name="Miettinen O."/>
            <person name="Magnuson J.K."/>
            <person name="Labbe J."/>
            <person name="Jacobson D."/>
            <person name="Doktycz M.J."/>
            <person name="Veneault-Fourrey C."/>
            <person name="Kuo A."/>
            <person name="Mondo S."/>
            <person name="Calhoun S."/>
            <person name="Riley R."/>
            <person name="Ohm R."/>
            <person name="LaButti K."/>
            <person name="Andreopoulos B."/>
            <person name="Pangilinan J."/>
            <person name="Nolan M."/>
            <person name="Tritt A."/>
            <person name="Clum A."/>
            <person name="Lipzen A."/>
            <person name="Daum C."/>
            <person name="Barry K."/>
            <person name="Grigoriev I.V."/>
            <person name="Vilgalys R."/>
        </authorList>
    </citation>
    <scope>NUCLEOTIDE SEQUENCE</scope>
    <source>
        <strain evidence="8">PMI_201</strain>
    </source>
</reference>
<dbReference type="GO" id="GO:0005739">
    <property type="term" value="C:mitochondrion"/>
    <property type="evidence" value="ECO:0007669"/>
    <property type="project" value="TreeGrafter"/>
</dbReference>
<evidence type="ECO:0000256" key="7">
    <source>
        <dbReference type="SAM" id="MobiDB-lite"/>
    </source>
</evidence>
<evidence type="ECO:0000256" key="3">
    <source>
        <dbReference type="ARBA" id="ARBA00022692"/>
    </source>
</evidence>
<dbReference type="InterPro" id="IPR007248">
    <property type="entry name" value="Mpv17_PMP22"/>
</dbReference>
<dbReference type="PANTHER" id="PTHR11266:SF113">
    <property type="entry name" value="MEMBRANE PROTEIN, MPV17_PMP22 FAMILY, PUTATIVE (AFU_ORTHOLOGUE AFUA_1G13840)-RELATED"/>
    <property type="match status" value="1"/>
</dbReference>
<dbReference type="GO" id="GO:0016020">
    <property type="term" value="C:membrane"/>
    <property type="evidence" value="ECO:0007669"/>
    <property type="project" value="UniProtKB-SubCell"/>
</dbReference>
<dbReference type="Pfam" id="PF04117">
    <property type="entry name" value="Mpv17_PMP22"/>
    <property type="match status" value="1"/>
</dbReference>
<dbReference type="PANTHER" id="PTHR11266">
    <property type="entry name" value="PEROXISOMAL MEMBRANE PROTEIN 2, PXMP2 MPV17"/>
    <property type="match status" value="1"/>
</dbReference>
<dbReference type="Proteomes" id="UP001201262">
    <property type="component" value="Unassembled WGS sequence"/>
</dbReference>
<evidence type="ECO:0000256" key="2">
    <source>
        <dbReference type="ARBA" id="ARBA00006824"/>
    </source>
</evidence>
<protein>
    <submittedName>
        <fullName evidence="8">Uncharacterized protein</fullName>
    </submittedName>
</protein>
<evidence type="ECO:0000256" key="6">
    <source>
        <dbReference type="RuleBase" id="RU363053"/>
    </source>
</evidence>
<feature type="compositionally biased region" description="Low complexity" evidence="7">
    <location>
        <begin position="21"/>
        <end position="33"/>
    </location>
</feature>
<evidence type="ECO:0000256" key="4">
    <source>
        <dbReference type="ARBA" id="ARBA00022989"/>
    </source>
</evidence>